<dbReference type="AlphaFoldDB" id="D4P8F3"/>
<dbReference type="InterPro" id="IPR036728">
    <property type="entry name" value="PBP_GOBP_sf"/>
</dbReference>
<feature type="domain" description="Ant venom allergen Sol i 2/4" evidence="5">
    <location>
        <begin position="51"/>
        <end position="124"/>
    </location>
</feature>
<dbReference type="Gene3D" id="1.10.238.190">
    <property type="match status" value="1"/>
</dbReference>
<sequence length="137" mass="15709">MKTFVLVSCLLVFTQIIYALDIKEISIMNRILEKCIRTVPKHENDPINPLRNVNVWYCAFTKRGIFTPKGVNTKQYINYCEKTAISPADIKLCKKIASKCVKKVYDRPGPIIERSKNLLSCVLKKGLLELTVYGKKK</sequence>
<protein>
    <submittedName>
        <fullName evidence="6">Sol s 2 allergen</fullName>
    </submittedName>
</protein>
<dbReference type="SMR" id="D4P8F3"/>
<comment type="similarity">
    <text evidence="2">Belongs to the ant venom allergen 2/4 family.</text>
</comment>
<dbReference type="InterPro" id="IPR038211">
    <property type="entry name" value="Ant_venon_allerg_soli_2/4_sf"/>
</dbReference>
<dbReference type="GO" id="GO:0005576">
    <property type="term" value="C:extracellular region"/>
    <property type="evidence" value="ECO:0007669"/>
    <property type="project" value="UniProtKB-SubCell"/>
</dbReference>
<evidence type="ECO:0000256" key="3">
    <source>
        <dbReference type="ARBA" id="ARBA00022525"/>
    </source>
</evidence>
<dbReference type="EMBL" id="GU584087">
    <property type="protein sequence ID" value="ADD74392.1"/>
    <property type="molecule type" value="mRNA"/>
</dbReference>
<dbReference type="SUPFAM" id="SSF47565">
    <property type="entry name" value="Insect pheromone/odorant-binding proteins"/>
    <property type="match status" value="1"/>
</dbReference>
<keyword evidence="4" id="KW-0732">Signal</keyword>
<reference evidence="6" key="1">
    <citation type="submission" date="2010-01" db="EMBL/GenBank/DDBJ databases">
        <title>cDNA cloning and characterization of the venom allergens from Solenopsis saevissima.</title>
        <authorList>
            <person name="Brochetto-Braga M.R."/>
            <person name="Do Nascimento R.C."/>
            <person name="Alvares L.E."/>
            <person name="Da Silva G.P."/>
            <person name="Coutinho L.L."/>
            <person name="Colombo Arnoldi F.G."/>
            <person name="Viviani V.R."/>
        </authorList>
    </citation>
    <scope>NUCLEOTIDE SEQUENCE</scope>
</reference>
<proteinExistence type="evidence at transcript level"/>
<gene>
    <name evidence="6" type="primary">Sol s 2</name>
</gene>
<evidence type="ECO:0000259" key="5">
    <source>
        <dbReference type="Pfam" id="PF22750"/>
    </source>
</evidence>
<keyword evidence="3" id="KW-0964">Secreted</keyword>
<evidence type="ECO:0000256" key="4">
    <source>
        <dbReference type="SAM" id="SignalP"/>
    </source>
</evidence>
<dbReference type="GO" id="GO:0005549">
    <property type="term" value="F:odorant binding"/>
    <property type="evidence" value="ECO:0007669"/>
    <property type="project" value="InterPro"/>
</dbReference>
<organism evidence="6">
    <name type="scientific">Solenopsis saevissima</name>
    <name type="common">Fire ant</name>
    <name type="synonym">Myrmecia saevissima</name>
    <dbReference type="NCBI Taxonomy" id="176597"/>
    <lineage>
        <taxon>Eukaryota</taxon>
        <taxon>Metazoa</taxon>
        <taxon>Ecdysozoa</taxon>
        <taxon>Arthropoda</taxon>
        <taxon>Hexapoda</taxon>
        <taxon>Insecta</taxon>
        <taxon>Pterygota</taxon>
        <taxon>Neoptera</taxon>
        <taxon>Endopterygota</taxon>
        <taxon>Hymenoptera</taxon>
        <taxon>Apocrita</taxon>
        <taxon>Aculeata</taxon>
        <taxon>Formicoidea</taxon>
        <taxon>Formicidae</taxon>
        <taxon>Myrmicinae</taxon>
        <taxon>Solenopsis</taxon>
    </lineage>
</organism>
<feature type="chain" id="PRO_5003062021" evidence="4">
    <location>
        <begin position="20"/>
        <end position="137"/>
    </location>
</feature>
<dbReference type="InterPro" id="IPR055216">
    <property type="entry name" value="Sol_i_2/4"/>
</dbReference>
<name>D4P8F3_SOLSV</name>
<evidence type="ECO:0000313" key="6">
    <source>
        <dbReference type="EMBL" id="ADD74392.1"/>
    </source>
</evidence>
<evidence type="ECO:0000256" key="1">
    <source>
        <dbReference type="ARBA" id="ARBA00004613"/>
    </source>
</evidence>
<comment type="subcellular location">
    <subcellularLocation>
        <location evidence="1">Secreted</location>
    </subcellularLocation>
</comment>
<evidence type="ECO:0000256" key="2">
    <source>
        <dbReference type="ARBA" id="ARBA00009932"/>
    </source>
</evidence>
<feature type="signal peptide" evidence="4">
    <location>
        <begin position="1"/>
        <end position="19"/>
    </location>
</feature>
<dbReference type="Pfam" id="PF22750">
    <property type="entry name" value="Sol_i_2"/>
    <property type="match status" value="1"/>
</dbReference>
<accession>D4P8F3</accession>